<evidence type="ECO:0000256" key="1">
    <source>
        <dbReference type="SAM" id="MobiDB-lite"/>
    </source>
</evidence>
<dbReference type="InterPro" id="IPR046576">
    <property type="entry name" value="DUF6636"/>
</dbReference>
<gene>
    <name evidence="3" type="ORF">OG308_04490</name>
</gene>
<organism evidence="3 4">
    <name type="scientific">Nocardia salmonicida</name>
    <dbReference type="NCBI Taxonomy" id="53431"/>
    <lineage>
        <taxon>Bacteria</taxon>
        <taxon>Bacillati</taxon>
        <taxon>Actinomycetota</taxon>
        <taxon>Actinomycetes</taxon>
        <taxon>Mycobacteriales</taxon>
        <taxon>Nocardiaceae</taxon>
        <taxon>Nocardia</taxon>
    </lineage>
</organism>
<name>A0ABZ1NB31_9NOCA</name>
<proteinExistence type="predicted"/>
<evidence type="ECO:0000313" key="4">
    <source>
        <dbReference type="Proteomes" id="UP001621418"/>
    </source>
</evidence>
<dbReference type="EMBL" id="CP109527">
    <property type="protein sequence ID" value="WTY37141.1"/>
    <property type="molecule type" value="Genomic_DNA"/>
</dbReference>
<feature type="compositionally biased region" description="Low complexity" evidence="1">
    <location>
        <begin position="24"/>
        <end position="49"/>
    </location>
</feature>
<sequence length="195" mass="20299">MRSVIVVAALVALAGGLTACDNQDSATRPTDSSTSRTPTTGTEPTVAPGNAAPTDLPSRDAATVDARDYQQRDNFYFQSPTGNILCGFVEEGTLGVGCQLADTRVIPPELPTCDNSPARKVAAHVYGGTAEFLCTSQGVFVGEPVDGTDKGGGRTLNYGDTIIVRGAACTSTEQGVRCDVGGHGFFISADRQYLF</sequence>
<dbReference type="RefSeq" id="WP_405149175.1">
    <property type="nucleotide sequence ID" value="NZ_CP109527.1"/>
</dbReference>
<accession>A0ABZ1NB31</accession>
<dbReference type="Proteomes" id="UP001621418">
    <property type="component" value="Chromosome"/>
</dbReference>
<evidence type="ECO:0008006" key="5">
    <source>
        <dbReference type="Google" id="ProtNLM"/>
    </source>
</evidence>
<dbReference type="Pfam" id="PF20341">
    <property type="entry name" value="DUF6636"/>
    <property type="match status" value="1"/>
</dbReference>
<keyword evidence="4" id="KW-1185">Reference proteome</keyword>
<evidence type="ECO:0000313" key="3">
    <source>
        <dbReference type="EMBL" id="WTY37141.1"/>
    </source>
</evidence>
<feature type="region of interest" description="Disordered" evidence="1">
    <location>
        <begin position="21"/>
        <end position="58"/>
    </location>
</feature>
<feature type="chain" id="PRO_5046488650" description="Lipoprotein" evidence="2">
    <location>
        <begin position="20"/>
        <end position="195"/>
    </location>
</feature>
<evidence type="ECO:0000256" key="2">
    <source>
        <dbReference type="SAM" id="SignalP"/>
    </source>
</evidence>
<feature type="signal peptide" evidence="2">
    <location>
        <begin position="1"/>
        <end position="19"/>
    </location>
</feature>
<keyword evidence="2" id="KW-0732">Signal</keyword>
<dbReference type="PROSITE" id="PS51257">
    <property type="entry name" value="PROKAR_LIPOPROTEIN"/>
    <property type="match status" value="1"/>
</dbReference>
<protein>
    <recommendedName>
        <fullName evidence="5">Lipoprotein</fullName>
    </recommendedName>
</protein>
<reference evidence="3 4" key="1">
    <citation type="submission" date="2022-10" db="EMBL/GenBank/DDBJ databases">
        <title>The complete genomes of actinobacterial strains from the NBC collection.</title>
        <authorList>
            <person name="Joergensen T.S."/>
            <person name="Alvarez Arevalo M."/>
            <person name="Sterndorff E.B."/>
            <person name="Faurdal D."/>
            <person name="Vuksanovic O."/>
            <person name="Mourched A.-S."/>
            <person name="Charusanti P."/>
            <person name="Shaw S."/>
            <person name="Blin K."/>
            <person name="Weber T."/>
        </authorList>
    </citation>
    <scope>NUCLEOTIDE SEQUENCE [LARGE SCALE GENOMIC DNA]</scope>
    <source>
        <strain evidence="3 4">NBC_01413</strain>
    </source>
</reference>